<gene>
    <name evidence="1" type="ORF">QE152_g26795</name>
</gene>
<accession>A0AAW1JXD2</accession>
<dbReference type="EMBL" id="JASPKY010000316">
    <property type="protein sequence ID" value="KAK9709139.1"/>
    <property type="molecule type" value="Genomic_DNA"/>
</dbReference>
<evidence type="ECO:0000313" key="2">
    <source>
        <dbReference type="Proteomes" id="UP001458880"/>
    </source>
</evidence>
<comment type="caution">
    <text evidence="1">The sequence shown here is derived from an EMBL/GenBank/DDBJ whole genome shotgun (WGS) entry which is preliminary data.</text>
</comment>
<proteinExistence type="predicted"/>
<dbReference type="AlphaFoldDB" id="A0AAW1JXD2"/>
<organism evidence="1 2">
    <name type="scientific">Popillia japonica</name>
    <name type="common">Japanese beetle</name>
    <dbReference type="NCBI Taxonomy" id="7064"/>
    <lineage>
        <taxon>Eukaryota</taxon>
        <taxon>Metazoa</taxon>
        <taxon>Ecdysozoa</taxon>
        <taxon>Arthropoda</taxon>
        <taxon>Hexapoda</taxon>
        <taxon>Insecta</taxon>
        <taxon>Pterygota</taxon>
        <taxon>Neoptera</taxon>
        <taxon>Endopterygota</taxon>
        <taxon>Coleoptera</taxon>
        <taxon>Polyphaga</taxon>
        <taxon>Scarabaeiformia</taxon>
        <taxon>Scarabaeidae</taxon>
        <taxon>Rutelinae</taxon>
        <taxon>Popillia</taxon>
    </lineage>
</organism>
<keyword evidence="2" id="KW-1185">Reference proteome</keyword>
<dbReference type="Proteomes" id="UP001458880">
    <property type="component" value="Unassembled WGS sequence"/>
</dbReference>
<name>A0AAW1JXD2_POPJA</name>
<sequence>MCHRPFSNAIVLNYRLAAAQEAAAQAVQQQTGAGTADRMGGASAAGGQGPTSLFLFSEENPIRRYTRFIIEWPYPFVCNTERTQYKKAEI</sequence>
<reference evidence="1 2" key="1">
    <citation type="journal article" date="2024" name="BMC Genomics">
        <title>De novo assembly and annotation of Popillia japonica's genome with initial clues to its potential as an invasive pest.</title>
        <authorList>
            <person name="Cucini C."/>
            <person name="Boschi S."/>
            <person name="Funari R."/>
            <person name="Cardaioli E."/>
            <person name="Iannotti N."/>
            <person name="Marturano G."/>
            <person name="Paoli F."/>
            <person name="Bruttini M."/>
            <person name="Carapelli A."/>
            <person name="Frati F."/>
            <person name="Nardi F."/>
        </authorList>
    </citation>
    <scope>NUCLEOTIDE SEQUENCE [LARGE SCALE GENOMIC DNA]</scope>
    <source>
        <strain evidence="1">DMR45628</strain>
    </source>
</reference>
<evidence type="ECO:0000313" key="1">
    <source>
        <dbReference type="EMBL" id="KAK9709139.1"/>
    </source>
</evidence>
<protein>
    <submittedName>
        <fullName evidence="1">Uncharacterized protein</fullName>
    </submittedName>
</protein>